<dbReference type="CDD" id="cd17003">
    <property type="entry name" value="CID_Rtt103"/>
    <property type="match status" value="1"/>
</dbReference>
<feature type="domain" description="CID" evidence="2">
    <location>
        <begin position="1"/>
        <end position="133"/>
    </location>
</feature>
<evidence type="ECO:0000313" key="4">
    <source>
        <dbReference type="Proteomes" id="UP000748025"/>
    </source>
</evidence>
<dbReference type="PROSITE" id="PS51391">
    <property type="entry name" value="CID"/>
    <property type="match status" value="1"/>
</dbReference>
<reference evidence="3" key="1">
    <citation type="journal article" date="2020" name="bioRxiv">
        <title>Whole genome comparisons of ergot fungi reveals the divergence and evolution of species within the genus Claviceps are the result of varying mechanisms driving genome evolution and host range expansion.</title>
        <authorList>
            <person name="Wyka S.A."/>
            <person name="Mondo S.J."/>
            <person name="Liu M."/>
            <person name="Dettman J."/>
            <person name="Nalam V."/>
            <person name="Broders K.D."/>
        </authorList>
    </citation>
    <scope>NUCLEOTIDE SEQUENCE</scope>
    <source>
        <strain evidence="3">CCC 602</strain>
    </source>
</reference>
<name>A0A9P7T3P8_9HYPO</name>
<feature type="region of interest" description="Disordered" evidence="1">
    <location>
        <begin position="292"/>
        <end position="317"/>
    </location>
</feature>
<dbReference type="Gene3D" id="1.25.40.90">
    <property type="match status" value="1"/>
</dbReference>
<evidence type="ECO:0000313" key="3">
    <source>
        <dbReference type="EMBL" id="KAG6018136.1"/>
    </source>
</evidence>
<proteinExistence type="predicted"/>
<dbReference type="EMBL" id="SRPW01000067">
    <property type="protein sequence ID" value="KAG6018136.1"/>
    <property type="molecule type" value="Genomic_DNA"/>
</dbReference>
<keyword evidence="4" id="KW-1185">Reference proteome</keyword>
<dbReference type="InterPro" id="IPR008942">
    <property type="entry name" value="ENTH_VHS"/>
</dbReference>
<accession>A0A9P7T3P8</accession>
<dbReference type="Proteomes" id="UP000748025">
    <property type="component" value="Unassembled WGS sequence"/>
</dbReference>
<dbReference type="OrthoDB" id="10069473at2759"/>
<dbReference type="PANTHER" id="PTHR12460">
    <property type="entry name" value="CYCLIN-DEPENDENT KINASE INHIBITOR-RELATED PROTEIN"/>
    <property type="match status" value="1"/>
</dbReference>
<evidence type="ECO:0000256" key="1">
    <source>
        <dbReference type="SAM" id="MobiDB-lite"/>
    </source>
</evidence>
<dbReference type="SMART" id="SM00582">
    <property type="entry name" value="RPR"/>
    <property type="match status" value="1"/>
</dbReference>
<comment type="caution">
    <text evidence="3">The sequence shown here is derived from an EMBL/GenBank/DDBJ whole genome shotgun (WGS) entry which is preliminary data.</text>
</comment>
<dbReference type="InterPro" id="IPR047883">
    <property type="entry name" value="Rtt103-like_CID"/>
</dbReference>
<feature type="region of interest" description="Disordered" evidence="1">
    <location>
        <begin position="338"/>
        <end position="377"/>
    </location>
</feature>
<protein>
    <recommendedName>
        <fullName evidence="2">CID domain-containing protein</fullName>
    </recommendedName>
</protein>
<dbReference type="SUPFAM" id="SSF48464">
    <property type="entry name" value="ENTH/VHS domain"/>
    <property type="match status" value="1"/>
</dbReference>
<dbReference type="InterPro" id="IPR006569">
    <property type="entry name" value="CID_dom"/>
</dbReference>
<dbReference type="Pfam" id="PF04818">
    <property type="entry name" value="CID"/>
    <property type="match status" value="1"/>
</dbReference>
<gene>
    <name evidence="3" type="ORF">E4U43_007536</name>
</gene>
<organism evidence="3 4">
    <name type="scientific">Claviceps pusilla</name>
    <dbReference type="NCBI Taxonomy" id="123648"/>
    <lineage>
        <taxon>Eukaryota</taxon>
        <taxon>Fungi</taxon>
        <taxon>Dikarya</taxon>
        <taxon>Ascomycota</taxon>
        <taxon>Pezizomycotina</taxon>
        <taxon>Sordariomycetes</taxon>
        <taxon>Hypocreomycetidae</taxon>
        <taxon>Hypocreales</taxon>
        <taxon>Clavicipitaceae</taxon>
        <taxon>Claviceps</taxon>
    </lineage>
</organism>
<dbReference type="FunFam" id="1.25.40.90:FF:000030">
    <property type="entry name" value="DUF618 domain protein"/>
    <property type="match status" value="1"/>
</dbReference>
<sequence>MAYNDDSVLARLSSLNESHDSIATAAQWIMFHRRHADRTVQLWMQRLKDSSSAKRLSLMYLTNEVVQQSRIRHKEDFVIAFSPVVAEATSLAYKGAPADIQAKLRRVVDVWKDRSIFEAPIQKAIEARLDEVDKARGAPRSGFGGSPFGSTSVPSDLAPLVNSHQKVVKLSAPLTSTIASAIEEYDKQLDPENAVPSAPVYAARLNGLLKILANAENAVAECVKARESLVSSLEKLLNSSRTALASDNKVVINLRERKKNIEDKKQEIELAIMRALGPADGNTVAIEGESAISVSEPDRPEIEALTPPHMSEGPGVAPSEKLNEIVAAPSIEAGSDISQEEPALHPKSLPISLNGPNKRRRIDDGENLPDLVTNDGMDPQVAKVLENDTTI</sequence>
<dbReference type="GO" id="GO:0031124">
    <property type="term" value="P:mRNA 3'-end processing"/>
    <property type="evidence" value="ECO:0007669"/>
    <property type="project" value="InterPro"/>
</dbReference>
<dbReference type="PANTHER" id="PTHR12460:SF0">
    <property type="entry name" value="CID DOMAIN-CONTAINING PROTEIN-RELATED"/>
    <property type="match status" value="1"/>
</dbReference>
<dbReference type="AlphaFoldDB" id="A0A9P7T3P8"/>
<dbReference type="GO" id="GO:0099122">
    <property type="term" value="F:RNA polymerase II C-terminal domain binding"/>
    <property type="evidence" value="ECO:0007669"/>
    <property type="project" value="InterPro"/>
</dbReference>
<evidence type="ECO:0000259" key="2">
    <source>
        <dbReference type="PROSITE" id="PS51391"/>
    </source>
</evidence>